<evidence type="ECO:0000256" key="1">
    <source>
        <dbReference type="ARBA" id="ARBA00007894"/>
    </source>
</evidence>
<dbReference type="InterPro" id="IPR033910">
    <property type="entry name" value="GluRS_core"/>
</dbReference>
<dbReference type="FunFam" id="3.40.50.620:FF:000045">
    <property type="entry name" value="Glutamate--tRNA ligase, mitochondrial"/>
    <property type="match status" value="1"/>
</dbReference>
<dbReference type="PRINTS" id="PR00987">
    <property type="entry name" value="TRNASYNTHGLU"/>
</dbReference>
<keyword evidence="4 7" id="KW-0067">ATP-binding</keyword>
<dbReference type="InterPro" id="IPR049940">
    <property type="entry name" value="GluQ/Sye"/>
</dbReference>
<evidence type="ECO:0000256" key="2">
    <source>
        <dbReference type="ARBA" id="ARBA00022598"/>
    </source>
</evidence>
<sequence>MLVKTRFAPSPTGFLHVGGLRTALFAYLLAKKNNGTFLLRIEDTDQARLMPGSMESMLNMLHWAGITIDEGVDVEQNKIIQKGELGPYIQSERLEIYQKYTAELIAKGHAYYCFCTKERLDEVRKFQELNKLPTGYDGHCRDIKSDEAKTRLKNNETSVIRLKMPREGVTMFTDLVRGQVEFKNSLIDDQVLMKSDGFPTYHLAVVVDDHLMKISHIIRGEEWLSSTPKHVILYQMFGWEAPHFVHLPLLVNCDKKKLSKRHDDVSVNDYKAKGYLPEALINFIAFLGWNPGTEREIFTFKELEQEFSLEKVSKNPAVFNLEKLDWFNQQYLRSLSREELVARAKPFLTAQFPDYANCNPRVKNELDIWLGDLFALEQERATTLVNLVTELGFIFKTPNPKIVVEMIVWKKSTPEETKKILQELVGLLTAISEESWTATEIDPCLRAWLESSGYGVGNVYWPMRVALSGQKNSPGPTEIAMVLGKKNTILRLSTAVENL</sequence>
<dbReference type="Pfam" id="PF00749">
    <property type="entry name" value="tRNA-synt_1c"/>
    <property type="match status" value="1"/>
</dbReference>
<dbReference type="GO" id="GO:0006424">
    <property type="term" value="P:glutamyl-tRNA aminoacylation"/>
    <property type="evidence" value="ECO:0007669"/>
    <property type="project" value="UniProtKB-UniRule"/>
</dbReference>
<keyword evidence="7" id="KW-0862">Zinc</keyword>
<accession>A0A1F6N2P9</accession>
<dbReference type="InterPro" id="IPR045462">
    <property type="entry name" value="aa-tRNA-synth_I_cd-bd"/>
</dbReference>
<dbReference type="PROSITE" id="PS00178">
    <property type="entry name" value="AA_TRNA_LIGASE_I"/>
    <property type="match status" value="1"/>
</dbReference>
<dbReference type="Gene3D" id="3.40.50.620">
    <property type="entry name" value="HUPs"/>
    <property type="match status" value="1"/>
</dbReference>
<keyword evidence="6 7" id="KW-0030">Aminoacyl-tRNA synthetase</keyword>
<proteinExistence type="inferred from homology"/>
<feature type="domain" description="Aminoacyl-tRNA synthetase class I anticodon-binding" evidence="9">
    <location>
        <begin position="339"/>
        <end position="495"/>
    </location>
</feature>
<reference evidence="10 11" key="1">
    <citation type="journal article" date="2016" name="Nat. Commun.">
        <title>Thousands of microbial genomes shed light on interconnected biogeochemical processes in an aquifer system.</title>
        <authorList>
            <person name="Anantharaman K."/>
            <person name="Brown C.T."/>
            <person name="Hug L.A."/>
            <person name="Sharon I."/>
            <person name="Castelle C.J."/>
            <person name="Probst A.J."/>
            <person name="Thomas B.C."/>
            <person name="Singh A."/>
            <person name="Wilkins M.J."/>
            <person name="Karaoz U."/>
            <person name="Brodie E.L."/>
            <person name="Williams K.H."/>
            <person name="Hubbard S.S."/>
            <person name="Banfield J.F."/>
        </authorList>
    </citation>
    <scope>NUCLEOTIDE SEQUENCE [LARGE SCALE GENOMIC DNA]</scope>
</reference>
<dbReference type="EMBL" id="MFQH01000015">
    <property type="protein sequence ID" value="OGH78276.1"/>
    <property type="molecule type" value="Genomic_DNA"/>
</dbReference>
<dbReference type="SUPFAM" id="SSF52374">
    <property type="entry name" value="Nucleotidylyl transferase"/>
    <property type="match status" value="1"/>
</dbReference>
<dbReference type="CDD" id="cd00808">
    <property type="entry name" value="GluRS_core"/>
    <property type="match status" value="1"/>
</dbReference>
<protein>
    <recommendedName>
        <fullName evidence="7">Glutamate--tRNA ligase</fullName>
        <ecNumber evidence="7">6.1.1.17</ecNumber>
    </recommendedName>
    <alternativeName>
        <fullName evidence="7">Glutamyl-tRNA synthetase</fullName>
        <shortName evidence="7">GluRS</shortName>
    </alternativeName>
</protein>
<evidence type="ECO:0000259" key="9">
    <source>
        <dbReference type="Pfam" id="PF19269"/>
    </source>
</evidence>
<evidence type="ECO:0000259" key="8">
    <source>
        <dbReference type="Pfam" id="PF00749"/>
    </source>
</evidence>
<dbReference type="Pfam" id="PF19269">
    <property type="entry name" value="Anticodon_2"/>
    <property type="match status" value="1"/>
</dbReference>
<dbReference type="AlphaFoldDB" id="A0A1F6N2P9"/>
<evidence type="ECO:0000256" key="3">
    <source>
        <dbReference type="ARBA" id="ARBA00022741"/>
    </source>
</evidence>
<dbReference type="InterPro" id="IPR014729">
    <property type="entry name" value="Rossmann-like_a/b/a_fold"/>
</dbReference>
<feature type="short sequence motif" description="'KMSKS' region" evidence="7">
    <location>
        <begin position="257"/>
        <end position="261"/>
    </location>
</feature>
<dbReference type="InterPro" id="IPR004527">
    <property type="entry name" value="Glu-tRNA-ligase_bac/mito"/>
</dbReference>
<feature type="binding site" evidence="7">
    <location>
        <position position="140"/>
    </location>
    <ligand>
        <name>Zn(2+)</name>
        <dbReference type="ChEBI" id="CHEBI:29105"/>
    </ligand>
</feature>
<comment type="caution">
    <text evidence="10">The sequence shown here is derived from an EMBL/GenBank/DDBJ whole genome shotgun (WGS) entry which is preliminary data.</text>
</comment>
<dbReference type="InterPro" id="IPR020058">
    <property type="entry name" value="Glu/Gln-tRNA-synth_Ib_cat-dom"/>
</dbReference>
<comment type="cofactor">
    <cofactor evidence="7">
        <name>Zn(2+)</name>
        <dbReference type="ChEBI" id="CHEBI:29105"/>
    </cofactor>
    <text evidence="7">Binds 1 zinc ion per subunit.</text>
</comment>
<comment type="catalytic activity">
    <reaction evidence="7">
        <text>tRNA(Glu) + L-glutamate + ATP = L-glutamyl-tRNA(Glu) + AMP + diphosphate</text>
        <dbReference type="Rhea" id="RHEA:23540"/>
        <dbReference type="Rhea" id="RHEA-COMP:9663"/>
        <dbReference type="Rhea" id="RHEA-COMP:9680"/>
        <dbReference type="ChEBI" id="CHEBI:29985"/>
        <dbReference type="ChEBI" id="CHEBI:30616"/>
        <dbReference type="ChEBI" id="CHEBI:33019"/>
        <dbReference type="ChEBI" id="CHEBI:78442"/>
        <dbReference type="ChEBI" id="CHEBI:78520"/>
        <dbReference type="ChEBI" id="CHEBI:456215"/>
        <dbReference type="EC" id="6.1.1.17"/>
    </reaction>
</comment>
<feature type="binding site" evidence="7">
    <location>
        <position position="113"/>
    </location>
    <ligand>
        <name>Zn(2+)</name>
        <dbReference type="ChEBI" id="CHEBI:29105"/>
    </ligand>
</feature>
<dbReference type="InterPro" id="IPR020751">
    <property type="entry name" value="aa-tRNA-synth_I_codon-bd_sub2"/>
</dbReference>
<evidence type="ECO:0000256" key="5">
    <source>
        <dbReference type="ARBA" id="ARBA00022917"/>
    </source>
</evidence>
<feature type="domain" description="Glutamyl/glutaminyl-tRNA synthetase class Ib catalytic" evidence="8">
    <location>
        <begin position="3"/>
        <end position="326"/>
    </location>
</feature>
<feature type="binding site" evidence="7">
    <location>
        <position position="142"/>
    </location>
    <ligand>
        <name>Zn(2+)</name>
        <dbReference type="ChEBI" id="CHEBI:29105"/>
    </ligand>
</feature>
<feature type="short sequence motif" description="'HIGH' region" evidence="7">
    <location>
        <begin position="9"/>
        <end position="19"/>
    </location>
</feature>
<comment type="subunit">
    <text evidence="7">Monomer.</text>
</comment>
<evidence type="ECO:0000256" key="6">
    <source>
        <dbReference type="ARBA" id="ARBA00023146"/>
    </source>
</evidence>
<comment type="similarity">
    <text evidence="1 7">Belongs to the class-I aminoacyl-tRNA synthetase family. Glutamate--tRNA ligase type 1 subfamily.</text>
</comment>
<dbReference type="Gene3D" id="1.10.10.350">
    <property type="match status" value="1"/>
</dbReference>
<evidence type="ECO:0000256" key="4">
    <source>
        <dbReference type="ARBA" id="ARBA00022840"/>
    </source>
</evidence>
<dbReference type="InterPro" id="IPR001412">
    <property type="entry name" value="aa-tRNA-synth_I_CS"/>
</dbReference>
<dbReference type="InterPro" id="IPR000924">
    <property type="entry name" value="Glu/Gln-tRNA-synth"/>
</dbReference>
<keyword evidence="7" id="KW-0479">Metal-binding</keyword>
<dbReference type="PANTHER" id="PTHR43311">
    <property type="entry name" value="GLUTAMATE--TRNA LIGASE"/>
    <property type="match status" value="1"/>
</dbReference>
<dbReference type="EC" id="6.1.1.17" evidence="7"/>
<dbReference type="HAMAP" id="MF_00022">
    <property type="entry name" value="Glu_tRNA_synth_type1"/>
    <property type="match status" value="1"/>
</dbReference>
<evidence type="ECO:0000256" key="7">
    <source>
        <dbReference type="HAMAP-Rule" id="MF_00022"/>
    </source>
</evidence>
<feature type="binding site" evidence="7">
    <location>
        <position position="115"/>
    </location>
    <ligand>
        <name>Zn(2+)</name>
        <dbReference type="ChEBI" id="CHEBI:29105"/>
    </ligand>
</feature>
<dbReference type="GO" id="GO:0005524">
    <property type="term" value="F:ATP binding"/>
    <property type="evidence" value="ECO:0007669"/>
    <property type="project" value="UniProtKB-UniRule"/>
</dbReference>
<comment type="function">
    <text evidence="7">Catalyzes the attachment of glutamate to tRNA(Glu) in a two-step reaction: glutamate is first activated by ATP to form Glu-AMP and then transferred to the acceptor end of tRNA(Glu).</text>
</comment>
<dbReference type="PANTHER" id="PTHR43311:SF2">
    <property type="entry name" value="GLUTAMATE--TRNA LIGASE, MITOCHONDRIAL-RELATED"/>
    <property type="match status" value="1"/>
</dbReference>
<gene>
    <name evidence="7" type="primary">gltX</name>
    <name evidence="10" type="ORF">A2983_02380</name>
</gene>
<keyword evidence="5 7" id="KW-0648">Protein biosynthesis</keyword>
<dbReference type="GO" id="GO:0005737">
    <property type="term" value="C:cytoplasm"/>
    <property type="evidence" value="ECO:0007669"/>
    <property type="project" value="UniProtKB-SubCell"/>
</dbReference>
<dbReference type="InterPro" id="IPR008925">
    <property type="entry name" value="aa_tRNA-synth_I_cd-bd_sf"/>
</dbReference>
<dbReference type="GO" id="GO:0004818">
    <property type="term" value="F:glutamate-tRNA ligase activity"/>
    <property type="evidence" value="ECO:0007669"/>
    <property type="project" value="UniProtKB-UniRule"/>
</dbReference>
<comment type="subcellular location">
    <subcellularLocation>
        <location evidence="7">Cytoplasm</location>
    </subcellularLocation>
</comment>
<keyword evidence="7" id="KW-0963">Cytoplasm</keyword>
<dbReference type="GO" id="GO:0008270">
    <property type="term" value="F:zinc ion binding"/>
    <property type="evidence" value="ECO:0007669"/>
    <property type="project" value="UniProtKB-UniRule"/>
</dbReference>
<feature type="binding site" evidence="7">
    <location>
        <position position="260"/>
    </location>
    <ligand>
        <name>ATP</name>
        <dbReference type="ChEBI" id="CHEBI:30616"/>
    </ligand>
</feature>
<keyword evidence="3 7" id="KW-0547">Nucleotide-binding</keyword>
<dbReference type="SUPFAM" id="SSF48163">
    <property type="entry name" value="An anticodon-binding domain of class I aminoacyl-tRNA synthetases"/>
    <property type="match status" value="1"/>
</dbReference>
<name>A0A1F6N2P9_9BACT</name>
<dbReference type="GO" id="GO:0000049">
    <property type="term" value="F:tRNA binding"/>
    <property type="evidence" value="ECO:0007669"/>
    <property type="project" value="InterPro"/>
</dbReference>
<dbReference type="NCBIfam" id="TIGR00464">
    <property type="entry name" value="gltX_bact"/>
    <property type="match status" value="1"/>
</dbReference>
<organism evidence="10 11">
    <name type="scientific">Candidatus Magasanikbacteria bacterium RIFCSPLOWO2_01_FULL_40_15</name>
    <dbReference type="NCBI Taxonomy" id="1798686"/>
    <lineage>
        <taxon>Bacteria</taxon>
        <taxon>Candidatus Magasanikiibacteriota</taxon>
    </lineage>
</organism>
<evidence type="ECO:0000313" key="11">
    <source>
        <dbReference type="Proteomes" id="UP000177040"/>
    </source>
</evidence>
<keyword evidence="2 7" id="KW-0436">Ligase</keyword>
<dbReference type="Proteomes" id="UP000177040">
    <property type="component" value="Unassembled WGS sequence"/>
</dbReference>
<evidence type="ECO:0000313" key="10">
    <source>
        <dbReference type="EMBL" id="OGH78276.1"/>
    </source>
</evidence>